<dbReference type="InterPro" id="IPR036063">
    <property type="entry name" value="Smr_dom_sf"/>
</dbReference>
<gene>
    <name evidence="7 10" type="primary">mutS2</name>
    <name evidence="7" type="synonym">rqcU</name>
    <name evidence="10" type="ORF">PEPS_07530</name>
</gene>
<evidence type="ECO:0000256" key="5">
    <source>
        <dbReference type="ARBA" id="ARBA00022884"/>
    </source>
</evidence>
<evidence type="ECO:0000256" key="1">
    <source>
        <dbReference type="ARBA" id="ARBA00022730"/>
    </source>
</evidence>
<comment type="function">
    <text evidence="7">Acts as a ribosome collision sensor, splitting the ribosome into its 2 subunits. Detects stalled/collided 70S ribosomes which it binds and splits by an ATP-hydrolysis driven conformational change. Acts upstream of the ribosome quality control system (RQC), a ribosome-associated complex that mediates the extraction of incompletely synthesized nascent chains from stalled ribosomes and their subsequent degradation. Probably generates substrates for RQC.</text>
</comment>
<protein>
    <recommendedName>
        <fullName evidence="7">Endonuclease MutS2</fullName>
        <ecNumber evidence="7">3.1.-.-</ecNumber>
    </recommendedName>
    <alternativeName>
        <fullName evidence="7">Ribosome-associated protein quality control-upstream factor</fullName>
        <shortName evidence="7">RQC-upstream factor</shortName>
        <shortName evidence="7">RqcU</shortName>
        <ecNumber evidence="7">3.6.4.-</ecNumber>
    </alternativeName>
</protein>
<dbReference type="SMART" id="SM00463">
    <property type="entry name" value="SMR"/>
    <property type="match status" value="1"/>
</dbReference>
<evidence type="ECO:0000313" key="10">
    <source>
        <dbReference type="EMBL" id="BDC98472.1"/>
    </source>
</evidence>
<keyword evidence="6 7" id="KW-0238">DNA-binding</keyword>
<name>A0ABM7VC14_9BACT</name>
<proteinExistence type="inferred from homology"/>
<dbReference type="InterPro" id="IPR027417">
    <property type="entry name" value="P-loop_NTPase"/>
</dbReference>
<evidence type="ECO:0000256" key="3">
    <source>
        <dbReference type="ARBA" id="ARBA00022801"/>
    </source>
</evidence>
<accession>A0ABM7VC14</accession>
<keyword evidence="8" id="KW-0175">Coiled coil</keyword>
<dbReference type="EMBL" id="AP025292">
    <property type="protein sequence ID" value="BDC98472.1"/>
    <property type="molecule type" value="Genomic_DNA"/>
</dbReference>
<dbReference type="EC" id="3.1.-.-" evidence="7"/>
<keyword evidence="2 7" id="KW-0547">Nucleotide-binding</keyword>
<dbReference type="InterPro" id="IPR045076">
    <property type="entry name" value="MutS"/>
</dbReference>
<dbReference type="SUPFAM" id="SSF48334">
    <property type="entry name" value="DNA repair protein MutS, domain III"/>
    <property type="match status" value="1"/>
</dbReference>
<dbReference type="HAMAP" id="MF_00092">
    <property type="entry name" value="MutS2"/>
    <property type="match status" value="1"/>
</dbReference>
<dbReference type="SMART" id="SM00533">
    <property type="entry name" value="MUTSd"/>
    <property type="match status" value="1"/>
</dbReference>
<dbReference type="PANTHER" id="PTHR48466">
    <property type="entry name" value="OS10G0509000 PROTEIN-RELATED"/>
    <property type="match status" value="1"/>
</dbReference>
<dbReference type="RefSeq" id="WP_338397686.1">
    <property type="nucleotide sequence ID" value="NZ_AP025292.1"/>
</dbReference>
<evidence type="ECO:0000313" key="11">
    <source>
        <dbReference type="Proteomes" id="UP001354989"/>
    </source>
</evidence>
<dbReference type="EC" id="3.6.4.-" evidence="7"/>
<dbReference type="Gene3D" id="3.30.1370.110">
    <property type="match status" value="1"/>
</dbReference>
<feature type="domain" description="Smr" evidence="9">
    <location>
        <begin position="727"/>
        <end position="802"/>
    </location>
</feature>
<dbReference type="InterPro" id="IPR007696">
    <property type="entry name" value="DNA_mismatch_repair_MutS_core"/>
</dbReference>
<dbReference type="NCBIfam" id="TIGR01069">
    <property type="entry name" value="mutS2"/>
    <property type="match status" value="1"/>
</dbReference>
<dbReference type="Pfam" id="PF01713">
    <property type="entry name" value="Smr"/>
    <property type="match status" value="1"/>
</dbReference>
<dbReference type="GO" id="GO:0004519">
    <property type="term" value="F:endonuclease activity"/>
    <property type="evidence" value="ECO:0007669"/>
    <property type="project" value="UniProtKB-KW"/>
</dbReference>
<keyword evidence="1 7" id="KW-0699">rRNA-binding</keyword>
<comment type="function">
    <text evidence="7">Endonuclease that is involved in the suppression of homologous recombination and thus may have a key role in the control of bacterial genetic diversity.</text>
</comment>
<comment type="subunit">
    <text evidence="7">Homodimer. Binds to stalled ribosomes, contacting rRNA.</text>
</comment>
<dbReference type="InterPro" id="IPR000432">
    <property type="entry name" value="DNA_mismatch_repair_MutS_C"/>
</dbReference>
<dbReference type="SUPFAM" id="SSF52540">
    <property type="entry name" value="P-loop containing nucleoside triphosphate hydrolases"/>
    <property type="match status" value="1"/>
</dbReference>
<evidence type="ECO:0000256" key="4">
    <source>
        <dbReference type="ARBA" id="ARBA00022840"/>
    </source>
</evidence>
<organism evidence="10 11">
    <name type="scientific">Persicobacter psychrovividus</name>
    <dbReference type="NCBI Taxonomy" id="387638"/>
    <lineage>
        <taxon>Bacteria</taxon>
        <taxon>Pseudomonadati</taxon>
        <taxon>Bacteroidota</taxon>
        <taxon>Cytophagia</taxon>
        <taxon>Cytophagales</taxon>
        <taxon>Persicobacteraceae</taxon>
        <taxon>Persicobacter</taxon>
    </lineage>
</organism>
<keyword evidence="7" id="KW-0540">Nuclease</keyword>
<keyword evidence="7 10" id="KW-0255">Endonuclease</keyword>
<dbReference type="Gene3D" id="3.40.50.300">
    <property type="entry name" value="P-loop containing nucleotide triphosphate hydrolases"/>
    <property type="match status" value="1"/>
</dbReference>
<dbReference type="InterPro" id="IPR002625">
    <property type="entry name" value="Smr_dom"/>
</dbReference>
<dbReference type="Pfam" id="PF00488">
    <property type="entry name" value="MutS_V"/>
    <property type="match status" value="1"/>
</dbReference>
<keyword evidence="4 7" id="KW-0067">ATP-binding</keyword>
<evidence type="ECO:0000259" key="9">
    <source>
        <dbReference type="PROSITE" id="PS50828"/>
    </source>
</evidence>
<keyword evidence="3 7" id="KW-0378">Hydrolase</keyword>
<keyword evidence="5 7" id="KW-0694">RNA-binding</keyword>
<dbReference type="Pfam" id="PF20297">
    <property type="entry name" value="MSSS"/>
    <property type="match status" value="1"/>
</dbReference>
<evidence type="ECO:0000256" key="7">
    <source>
        <dbReference type="HAMAP-Rule" id="MF_00092"/>
    </source>
</evidence>
<dbReference type="PIRSF" id="PIRSF005814">
    <property type="entry name" value="MutS_YshD"/>
    <property type="match status" value="1"/>
</dbReference>
<dbReference type="PROSITE" id="PS50828">
    <property type="entry name" value="SMR"/>
    <property type="match status" value="1"/>
</dbReference>
<dbReference type="Proteomes" id="UP001354989">
    <property type="component" value="Chromosome"/>
</dbReference>
<dbReference type="InterPro" id="IPR046893">
    <property type="entry name" value="MSSS"/>
</dbReference>
<evidence type="ECO:0000256" key="6">
    <source>
        <dbReference type="ARBA" id="ARBA00023125"/>
    </source>
</evidence>
<reference evidence="10 11" key="1">
    <citation type="submission" date="2021-12" db="EMBL/GenBank/DDBJ databases">
        <title>Genome sequencing of bacteria with rrn-lacking chromosome and rrn-plasmid.</title>
        <authorList>
            <person name="Anda M."/>
            <person name="Iwasaki W."/>
        </authorList>
    </citation>
    <scope>NUCLEOTIDE SEQUENCE [LARGE SCALE GENOMIC DNA]</scope>
    <source>
        <strain evidence="10 11">NBRC 101262</strain>
    </source>
</reference>
<evidence type="ECO:0000256" key="2">
    <source>
        <dbReference type="ARBA" id="ARBA00022741"/>
    </source>
</evidence>
<feature type="binding site" evidence="7">
    <location>
        <begin position="342"/>
        <end position="349"/>
    </location>
    <ligand>
        <name>ATP</name>
        <dbReference type="ChEBI" id="CHEBI:30616"/>
    </ligand>
</feature>
<keyword evidence="11" id="KW-1185">Reference proteome</keyword>
<feature type="coiled-coil region" evidence="8">
    <location>
        <begin position="523"/>
        <end position="631"/>
    </location>
</feature>
<dbReference type="InterPro" id="IPR036187">
    <property type="entry name" value="DNA_mismatch_repair_MutS_sf"/>
</dbReference>
<dbReference type="InterPro" id="IPR005747">
    <property type="entry name" value="MutS2"/>
</dbReference>
<dbReference type="PANTHER" id="PTHR48466:SF2">
    <property type="entry name" value="OS10G0509000 PROTEIN"/>
    <property type="match status" value="1"/>
</dbReference>
<comment type="similarity">
    <text evidence="7">Belongs to the DNA mismatch repair MutS family. MutS2 subfamily.</text>
</comment>
<evidence type="ECO:0000256" key="8">
    <source>
        <dbReference type="SAM" id="Coils"/>
    </source>
</evidence>
<dbReference type="SMART" id="SM00534">
    <property type="entry name" value="MUTSac"/>
    <property type="match status" value="1"/>
</dbReference>
<sequence>MLYPRSFEEKLGFDRIRDLVKDNCLSRLGVSYAEKMRFSKNFDQLNTWLLQTEEFRQILTSGESFPNSNYIDATSALDKASLQGTFLTQEEFFDLLLSLKTIDDIVRFFKGKQEDYPLLAEISGAVFFNQQLVQQIESKIDEKGQLRNNASAELQQIRGKIQGQQVQLRRVLDRILRDAKAKGYTKDDVTPTIRDGRMVIPVSVAYKRSIKGFVHDESSTGQTVYLEPAEVLEVNNMIRELEYEERREIVRILTVLTDAVRPEIEFLRKAYRFMGLMDFIRAKAKLAVKIEANKPEIHNRTMVDWYNSRHPLLWLSFQEQGKNIVPLNVRLSSQQRILLISGPNAGGKSVCVKSVGLVQYMMQCGLLVPMDAHSKMGIFQNIFLDIGDEQSIDNDLSTYSSHLTNMRHFVNNGNKRTLVLIDEFGTGTEPQFGGAIAESLLSQFAEMGMFGVINTHYGNLKRFADKTKGLVNGAMRFDLEKLEPMFQLEIGKPGSSFALEIARKIGLPKDVLEAAQDMVGVDQVKLDKMLGQLESEKRKLEERNKKAEDRDRRLKLRMQEYEEAKTKLDDRRKDLIDDARREAKGIVEGANRRVELAIKEIKETKASKEQTRQVREQLSKYKDNIKVTKRKLPNAEVKEAEYIVEGGPIKVGNYVRVKDSGTIGEVLGVRGKDLEISLGGLKTKVKMTRVEKVSKREQKKEEKERTKRFGMKGIDINAKMSNYNSNLDIRGRRGEEIFFEVQNFVDEGAMLGFDELRIVHGKGDGILRDVVRNILDTMSQVRSYKDEHVERGGAGVTVVQIKG</sequence>